<sequence>MRKPAKYLSLRRPKLRQSWNIHNLYNLSRMTGEETFLDSRKTFFQQKWSAKSRTRGYHGEHVPEKKWKRIFSRRLSAAVDMPPRYLAIHDGSEQAAGRGSGLTTGQTSAADYWERPVAASTAPPAHRRVATGIRAVNQMIEEPLSAVTPLMQMTFAPLERRLDTAVFRALFATSVRQARQFVVHGAVKVNGKKITFPSYALNPGDMFQVDADKVLYATGAPKTPGLKARVLGILKKNEDKYQKMEEKFLSSKKAVKSGAESEAVASSETPAEEATEEAKAQKEKSRSEGSEKTETLSAEDALDLRKLRLECALLEAKQVIRDKVEDRDPEWRAMRLRSFKDRAGYVLSTSGTRNLEVDELINELQLEMKTLNMLRSDEQSSSDEEDSSDKKAKNESSADRQNRRRALVDRALEMDGVKKGLRKELMKTIGDEDLSTKEMRDLGRILKRDAENPVDETKAYNTPWAPRPYMKPFVFVPRYLEVNHKICAAVYLRHPVARRGAGEVPTPFSFLTNQLAHNWYVERG</sequence>
<evidence type="ECO:0000313" key="10">
    <source>
        <dbReference type="Proteomes" id="UP000749293"/>
    </source>
</evidence>
<dbReference type="InterPro" id="IPR036986">
    <property type="entry name" value="S4_RNA-bd_sf"/>
</dbReference>
<evidence type="ECO:0000259" key="8">
    <source>
        <dbReference type="SMART" id="SM00363"/>
    </source>
</evidence>
<evidence type="ECO:0000256" key="1">
    <source>
        <dbReference type="ARBA" id="ARBA00007465"/>
    </source>
</evidence>
<evidence type="ECO:0000256" key="7">
    <source>
        <dbReference type="SAM" id="MobiDB-lite"/>
    </source>
</evidence>
<evidence type="ECO:0000256" key="5">
    <source>
        <dbReference type="ARBA" id="ARBA00023274"/>
    </source>
</evidence>
<dbReference type="Pfam" id="PF01479">
    <property type="entry name" value="S4"/>
    <property type="match status" value="1"/>
</dbReference>
<dbReference type="EMBL" id="JAANYQ010000003">
    <property type="protein sequence ID" value="KAF4125259.1"/>
    <property type="molecule type" value="Genomic_DNA"/>
</dbReference>
<feature type="domain" description="RNA-binding S4" evidence="8">
    <location>
        <begin position="160"/>
        <end position="223"/>
    </location>
</feature>
<evidence type="ECO:0000256" key="3">
    <source>
        <dbReference type="ARBA" id="ARBA00022884"/>
    </source>
</evidence>
<gene>
    <name evidence="9" type="ORF">GMORB2_4099</name>
</gene>
<proteinExistence type="inferred from homology"/>
<feature type="compositionally biased region" description="Basic and acidic residues" evidence="7">
    <location>
        <begin position="388"/>
        <end position="408"/>
    </location>
</feature>
<keyword evidence="4" id="KW-0689">Ribosomal protein</keyword>
<keyword evidence="10" id="KW-1185">Reference proteome</keyword>
<dbReference type="SMART" id="SM00363">
    <property type="entry name" value="S4"/>
    <property type="match status" value="1"/>
</dbReference>
<keyword evidence="2 6" id="KW-0699">rRNA-binding</keyword>
<evidence type="ECO:0000256" key="4">
    <source>
        <dbReference type="ARBA" id="ARBA00022980"/>
    </source>
</evidence>
<name>A0A9P4Z0M9_9HYPO</name>
<feature type="compositionally biased region" description="Low complexity" evidence="7">
    <location>
        <begin position="259"/>
        <end position="269"/>
    </location>
</feature>
<dbReference type="AlphaFoldDB" id="A0A9P4Z0M9"/>
<dbReference type="InterPro" id="IPR022801">
    <property type="entry name" value="Ribosomal_uS4"/>
</dbReference>
<comment type="similarity">
    <text evidence="1">Belongs to the universal ribosomal protein uS4 family.</text>
</comment>
<dbReference type="SUPFAM" id="SSF55174">
    <property type="entry name" value="Alpha-L RNA-binding motif"/>
    <property type="match status" value="1"/>
</dbReference>
<dbReference type="PROSITE" id="PS00632">
    <property type="entry name" value="RIBOSOMAL_S4"/>
    <property type="match status" value="1"/>
</dbReference>
<dbReference type="GO" id="GO:0019843">
    <property type="term" value="F:rRNA binding"/>
    <property type="evidence" value="ECO:0007669"/>
    <property type="project" value="UniProtKB-KW"/>
</dbReference>
<dbReference type="InterPro" id="IPR018079">
    <property type="entry name" value="Ribosomal_uS4_CS"/>
</dbReference>
<protein>
    <submittedName>
        <fullName evidence="9">S4 domain</fullName>
    </submittedName>
</protein>
<comment type="caution">
    <text evidence="9">The sequence shown here is derived from an EMBL/GenBank/DDBJ whole genome shotgun (WGS) entry which is preliminary data.</text>
</comment>
<feature type="region of interest" description="Disordered" evidence="7">
    <location>
        <begin position="259"/>
        <end position="297"/>
    </location>
</feature>
<dbReference type="RefSeq" id="XP_035323911.1">
    <property type="nucleotide sequence ID" value="XM_035466074.1"/>
</dbReference>
<keyword evidence="5" id="KW-0687">Ribonucleoprotein</keyword>
<evidence type="ECO:0000256" key="2">
    <source>
        <dbReference type="ARBA" id="ARBA00022730"/>
    </source>
</evidence>
<evidence type="ECO:0000313" key="9">
    <source>
        <dbReference type="EMBL" id="KAF4125259.1"/>
    </source>
</evidence>
<dbReference type="OrthoDB" id="3356781at2759"/>
<dbReference type="Gene3D" id="3.10.290.10">
    <property type="entry name" value="RNA-binding S4 domain"/>
    <property type="match status" value="1"/>
</dbReference>
<feature type="compositionally biased region" description="Basic and acidic residues" evidence="7">
    <location>
        <begin position="276"/>
        <end position="294"/>
    </location>
</feature>
<dbReference type="PANTHER" id="PTHR11831:SF4">
    <property type="entry name" value="SMALL RIBOSOMAL SUBUNIT PROTEIN US4M"/>
    <property type="match status" value="1"/>
</dbReference>
<dbReference type="GO" id="GO:0003735">
    <property type="term" value="F:structural constituent of ribosome"/>
    <property type="evidence" value="ECO:0007669"/>
    <property type="project" value="TreeGrafter"/>
</dbReference>
<feature type="region of interest" description="Disordered" evidence="7">
    <location>
        <begin position="372"/>
        <end position="408"/>
    </location>
</feature>
<accession>A0A9P4Z0M9</accession>
<evidence type="ECO:0000256" key="6">
    <source>
        <dbReference type="PROSITE-ProRule" id="PRU00182"/>
    </source>
</evidence>
<dbReference type="GeneID" id="55970327"/>
<dbReference type="GO" id="GO:0005763">
    <property type="term" value="C:mitochondrial small ribosomal subunit"/>
    <property type="evidence" value="ECO:0007669"/>
    <property type="project" value="TreeGrafter"/>
</dbReference>
<keyword evidence="3 6" id="KW-0694">RNA-binding</keyword>
<dbReference type="Proteomes" id="UP000749293">
    <property type="component" value="Unassembled WGS sequence"/>
</dbReference>
<dbReference type="PANTHER" id="PTHR11831">
    <property type="entry name" value="30S 40S RIBOSOMAL PROTEIN"/>
    <property type="match status" value="1"/>
</dbReference>
<dbReference type="CDD" id="cd00165">
    <property type="entry name" value="S4"/>
    <property type="match status" value="1"/>
</dbReference>
<dbReference type="GO" id="GO:0042274">
    <property type="term" value="P:ribosomal small subunit biogenesis"/>
    <property type="evidence" value="ECO:0007669"/>
    <property type="project" value="TreeGrafter"/>
</dbReference>
<organism evidence="9 10">
    <name type="scientific">Geosmithia morbida</name>
    <dbReference type="NCBI Taxonomy" id="1094350"/>
    <lineage>
        <taxon>Eukaryota</taxon>
        <taxon>Fungi</taxon>
        <taxon>Dikarya</taxon>
        <taxon>Ascomycota</taxon>
        <taxon>Pezizomycotina</taxon>
        <taxon>Sordariomycetes</taxon>
        <taxon>Hypocreomycetidae</taxon>
        <taxon>Hypocreales</taxon>
        <taxon>Bionectriaceae</taxon>
        <taxon>Geosmithia</taxon>
    </lineage>
</organism>
<dbReference type="InterPro" id="IPR002942">
    <property type="entry name" value="S4_RNA-bd"/>
</dbReference>
<reference evidence="9" key="1">
    <citation type="submission" date="2020-03" db="EMBL/GenBank/DDBJ databases">
        <title>Site-based positive gene gene selection in Geosmithia morbida across the United States reveals a broad range of putative effectors and factors for local host and environmental adapation.</title>
        <authorList>
            <person name="Onufrak A."/>
            <person name="Murdoch R.W."/>
            <person name="Gazis R."/>
            <person name="Huff M."/>
            <person name="Staton M."/>
            <person name="Klingeman W."/>
            <person name="Hadziabdic D."/>
        </authorList>
    </citation>
    <scope>NUCLEOTIDE SEQUENCE</scope>
    <source>
        <strain evidence="9">1262</strain>
    </source>
</reference>
<dbReference type="PROSITE" id="PS50889">
    <property type="entry name" value="S4"/>
    <property type="match status" value="1"/>
</dbReference>